<name>A0ABW8UAZ2_9LACO</name>
<dbReference type="InterPro" id="IPR038110">
    <property type="entry name" value="TD_ACT-like_sf"/>
</dbReference>
<evidence type="ECO:0000313" key="14">
    <source>
        <dbReference type="EMBL" id="MFL2029036.1"/>
    </source>
</evidence>
<dbReference type="Pfam" id="PF00291">
    <property type="entry name" value="PALP"/>
    <property type="match status" value="1"/>
</dbReference>
<dbReference type="NCBIfam" id="TIGR02079">
    <property type="entry name" value="THD1"/>
    <property type="match status" value="1"/>
</dbReference>
<dbReference type="Proteomes" id="UP001625389">
    <property type="component" value="Unassembled WGS sequence"/>
</dbReference>
<evidence type="ECO:0000256" key="8">
    <source>
        <dbReference type="ARBA" id="ARBA00022898"/>
    </source>
</evidence>
<dbReference type="InterPro" id="IPR050147">
    <property type="entry name" value="Ser/Thr_Dehydratase"/>
</dbReference>
<accession>A0ABW8UAZ2</accession>
<evidence type="ECO:0000256" key="2">
    <source>
        <dbReference type="ARBA" id="ARBA00001933"/>
    </source>
</evidence>
<dbReference type="Gene3D" id="3.40.50.1100">
    <property type="match status" value="2"/>
</dbReference>
<sequence length="425" mass="46002">MVAVQQESALLTKTDVDKAYEVLRPIIRHTPLQYDVYLSQKYHCQVYLKREDLQSVRSFKIRGAYYAIADTPAEQRQRGVVCASAGNHAQGVAWTCHQMQVPATIFMPVTTPKQKVGQVEFFGGDDVTIKLVGDTFDAAAAAAEEFCQQHQQTFIAPFNDKRTMAGQGTLALETLADADKAGIDIDYLFAAIGGGGLISGVAAYVKGTNPATKVVGVEPAGAASMQAALATGGPIALSEIDKFVDGAAVQKVGPLTYANVKAYVDDVITVPEGQVCSAILDLYGKEAIIAEPAGALSVAALATQQEKIAGKTVVCVVSGGNNDINRMQEIEERSLIFEGYQHYFIVNFPQRPGALREVVNEILSPDDDITKFEYTKKVNRGEGPVLIGVRLGDRATLPGLLERLSKFDPRYINLKENQMLYTMMV</sequence>
<keyword evidence="15" id="KW-1185">Reference proteome</keyword>
<comment type="pathway">
    <text evidence="3 12">Amino-acid biosynthesis; L-isoleucine biosynthesis; 2-oxobutanoate from L-threonine: step 1/1.</text>
</comment>
<comment type="function">
    <text evidence="11 12">Catalyzes the anaerobic formation of alpha-ketobutyrate and ammonia from threonine in a two-step reaction. The first step involved a dehydration of threonine and a production of enamine intermediates (aminocrotonate), which tautomerizes to its imine form (iminobutyrate). Both intermediates are unstable and short-lived. The second step is the nonenzymatic hydrolysis of the enamine/imine intermediates to form 2-ketobutyrate and free ammonia. In the low water environment of the cell, the second step is accelerated by RidA.</text>
</comment>
<reference evidence="14 15" key="1">
    <citation type="submission" date="2024-08" db="EMBL/GenBank/DDBJ databases">
        <authorList>
            <person name="Arias E."/>
        </authorList>
    </citation>
    <scope>NUCLEOTIDE SEQUENCE [LARGE SCALE GENOMIC DNA]</scope>
    <source>
        <strain evidence="14 15">FAM 25317</strain>
    </source>
</reference>
<dbReference type="InterPro" id="IPR045865">
    <property type="entry name" value="ACT-like_dom_sf"/>
</dbReference>
<evidence type="ECO:0000256" key="3">
    <source>
        <dbReference type="ARBA" id="ARBA00004810"/>
    </source>
</evidence>
<evidence type="ECO:0000256" key="9">
    <source>
        <dbReference type="ARBA" id="ARBA00023239"/>
    </source>
</evidence>
<dbReference type="PANTHER" id="PTHR48078:SF11">
    <property type="entry name" value="THREONINE DEHYDRATASE, MITOCHONDRIAL"/>
    <property type="match status" value="1"/>
</dbReference>
<evidence type="ECO:0000256" key="4">
    <source>
        <dbReference type="ARBA" id="ARBA00010869"/>
    </source>
</evidence>
<keyword evidence="6 12" id="KW-0028">Amino-acid biosynthesis</keyword>
<evidence type="ECO:0000256" key="1">
    <source>
        <dbReference type="ARBA" id="ARBA00001274"/>
    </source>
</evidence>
<feature type="domain" description="ACT-like" evidence="13">
    <location>
        <begin position="342"/>
        <end position="416"/>
    </location>
</feature>
<evidence type="ECO:0000259" key="13">
    <source>
        <dbReference type="PROSITE" id="PS51672"/>
    </source>
</evidence>
<evidence type="ECO:0000256" key="7">
    <source>
        <dbReference type="ARBA" id="ARBA00022624"/>
    </source>
</evidence>
<proteinExistence type="inferred from homology"/>
<comment type="similarity">
    <text evidence="4 12">Belongs to the serine/threonine dehydratase family.</text>
</comment>
<gene>
    <name evidence="12 14" type="primary">ilvA</name>
    <name evidence="14" type="ORF">ACEN34_05330</name>
</gene>
<dbReference type="GO" id="GO:0004794">
    <property type="term" value="F:threonine deaminase activity"/>
    <property type="evidence" value="ECO:0007669"/>
    <property type="project" value="UniProtKB-EC"/>
</dbReference>
<keyword evidence="7 12" id="KW-0412">Isoleucine biosynthesis</keyword>
<dbReference type="CDD" id="cd01562">
    <property type="entry name" value="Thr-dehyd"/>
    <property type="match status" value="1"/>
</dbReference>
<organism evidence="14 15">
    <name type="scientific">Loigolactobacillus zhaoyuanensis</name>
    <dbReference type="NCBI Taxonomy" id="2486017"/>
    <lineage>
        <taxon>Bacteria</taxon>
        <taxon>Bacillati</taxon>
        <taxon>Bacillota</taxon>
        <taxon>Bacilli</taxon>
        <taxon>Lactobacillales</taxon>
        <taxon>Lactobacillaceae</taxon>
        <taxon>Loigolactobacillus</taxon>
    </lineage>
</organism>
<dbReference type="SUPFAM" id="SSF53686">
    <property type="entry name" value="Tryptophan synthase beta subunit-like PLP-dependent enzymes"/>
    <property type="match status" value="1"/>
</dbReference>
<dbReference type="PROSITE" id="PS51672">
    <property type="entry name" value="ACT_LIKE"/>
    <property type="match status" value="1"/>
</dbReference>
<dbReference type="InterPro" id="IPR000634">
    <property type="entry name" value="Ser/Thr_deHydtase_PyrdxlP-BS"/>
</dbReference>
<evidence type="ECO:0000256" key="11">
    <source>
        <dbReference type="ARBA" id="ARBA00025527"/>
    </source>
</evidence>
<evidence type="ECO:0000256" key="6">
    <source>
        <dbReference type="ARBA" id="ARBA00022605"/>
    </source>
</evidence>
<evidence type="ECO:0000256" key="10">
    <source>
        <dbReference type="ARBA" id="ARBA00023304"/>
    </source>
</evidence>
<dbReference type="SUPFAM" id="SSF55021">
    <property type="entry name" value="ACT-like"/>
    <property type="match status" value="1"/>
</dbReference>
<evidence type="ECO:0000313" key="15">
    <source>
        <dbReference type="Proteomes" id="UP001625389"/>
    </source>
</evidence>
<keyword evidence="9 12" id="KW-0456">Lyase</keyword>
<dbReference type="Pfam" id="PF00585">
    <property type="entry name" value="Thr_dehydrat_C"/>
    <property type="match status" value="1"/>
</dbReference>
<keyword evidence="10 12" id="KW-0100">Branched-chain amino acid biosynthesis</keyword>
<dbReference type="PROSITE" id="PS00165">
    <property type="entry name" value="DEHYDRATASE_SER_THR"/>
    <property type="match status" value="1"/>
</dbReference>
<evidence type="ECO:0000256" key="12">
    <source>
        <dbReference type="RuleBase" id="RU362012"/>
    </source>
</evidence>
<dbReference type="InterPro" id="IPR001926">
    <property type="entry name" value="TrpB-like_PALP"/>
</dbReference>
<dbReference type="NCBIfam" id="NF006390">
    <property type="entry name" value="PRK08639.1"/>
    <property type="match status" value="1"/>
</dbReference>
<comment type="subunit">
    <text evidence="5 12">Homotetramer.</text>
</comment>
<dbReference type="InterPro" id="IPR011820">
    <property type="entry name" value="IlvA"/>
</dbReference>
<dbReference type="PANTHER" id="PTHR48078">
    <property type="entry name" value="THREONINE DEHYDRATASE, MITOCHONDRIAL-RELATED"/>
    <property type="match status" value="1"/>
</dbReference>
<dbReference type="EC" id="4.3.1.19" evidence="12"/>
<evidence type="ECO:0000256" key="5">
    <source>
        <dbReference type="ARBA" id="ARBA00011881"/>
    </source>
</evidence>
<comment type="catalytic activity">
    <reaction evidence="1 12">
        <text>L-threonine = 2-oxobutanoate + NH4(+)</text>
        <dbReference type="Rhea" id="RHEA:22108"/>
        <dbReference type="ChEBI" id="CHEBI:16763"/>
        <dbReference type="ChEBI" id="CHEBI:28938"/>
        <dbReference type="ChEBI" id="CHEBI:57926"/>
        <dbReference type="EC" id="4.3.1.19"/>
    </reaction>
</comment>
<comment type="cofactor">
    <cofactor evidence="2 12">
        <name>pyridoxal 5'-phosphate</name>
        <dbReference type="ChEBI" id="CHEBI:597326"/>
    </cofactor>
</comment>
<dbReference type="Gene3D" id="3.40.1020.10">
    <property type="entry name" value="Biosynthetic Threonine Deaminase, Domain 3"/>
    <property type="match status" value="1"/>
</dbReference>
<dbReference type="InterPro" id="IPR001721">
    <property type="entry name" value="TD_ACT-like"/>
</dbReference>
<dbReference type="InterPro" id="IPR036052">
    <property type="entry name" value="TrpB-like_PALP_sf"/>
</dbReference>
<dbReference type="RefSeq" id="WP_125549867.1">
    <property type="nucleotide sequence ID" value="NZ_JBGQPK010000015.1"/>
</dbReference>
<protein>
    <recommendedName>
        <fullName evidence="12">L-threonine dehydratase</fullName>
        <ecNumber evidence="12">4.3.1.19</ecNumber>
    </recommendedName>
    <alternativeName>
        <fullName evidence="12">Threonine deaminase</fullName>
    </alternativeName>
</protein>
<keyword evidence="8 12" id="KW-0663">Pyridoxal phosphate</keyword>
<comment type="caution">
    <text evidence="14">The sequence shown here is derived from an EMBL/GenBank/DDBJ whole genome shotgun (WGS) entry which is preliminary data.</text>
</comment>
<dbReference type="EMBL" id="JBGQPK010000015">
    <property type="protein sequence ID" value="MFL2029036.1"/>
    <property type="molecule type" value="Genomic_DNA"/>
</dbReference>